<evidence type="ECO:0000313" key="2">
    <source>
        <dbReference type="WBParaSite" id="ES5_v2.g7572.t1"/>
    </source>
</evidence>
<reference evidence="2" key="1">
    <citation type="submission" date="2022-11" db="UniProtKB">
        <authorList>
            <consortium name="WormBaseParasite"/>
        </authorList>
    </citation>
    <scope>IDENTIFICATION</scope>
</reference>
<proteinExistence type="predicted"/>
<name>A0AC34GS59_9BILA</name>
<evidence type="ECO:0000313" key="1">
    <source>
        <dbReference type="Proteomes" id="UP000887579"/>
    </source>
</evidence>
<protein>
    <submittedName>
        <fullName evidence="2">CBM21 domain-containing protein</fullName>
    </submittedName>
</protein>
<accession>A0AC34GS59</accession>
<sequence length="419" mass="47189">MECVRSSPVGTKDWQQIDIPWMVRPIDESSSILPHSAPSTCGFFTSNCRRAASFPLAHAAAPLPSALKVRSQSESAGLNKIKVSRLQAMQMQMLELENGVQVQIFSRPQLAHSDSDGEESITSSDSGNTSEDDQHDFATEFTDSLQFEDSSSYNNSEAPRCILLPISKKKVRFADDCGEALESIRVMTEPSDCPPKINPSVIRRYRKAAKAFASATEKSNVLSTDEESSDDDEDELYSSKKHASWKIGFTQPASEYVKFRESLEKNKVALENVMLRNDHCKMLGTIKVANISFEKSVFVRFTSDGWKSYLDRPGTYQSSSSKTYDTFAFEIDVPMNEGDITKVEFCICYVAGGIEYWDSNDGENYSLMSETQQPKILQAQAVSNHQRRNSDCDDAYRMNYDNWTRFASWKNLSTEGPYW</sequence>
<organism evidence="1 2">
    <name type="scientific">Panagrolaimus sp. ES5</name>
    <dbReference type="NCBI Taxonomy" id="591445"/>
    <lineage>
        <taxon>Eukaryota</taxon>
        <taxon>Metazoa</taxon>
        <taxon>Ecdysozoa</taxon>
        <taxon>Nematoda</taxon>
        <taxon>Chromadorea</taxon>
        <taxon>Rhabditida</taxon>
        <taxon>Tylenchina</taxon>
        <taxon>Panagrolaimomorpha</taxon>
        <taxon>Panagrolaimoidea</taxon>
        <taxon>Panagrolaimidae</taxon>
        <taxon>Panagrolaimus</taxon>
    </lineage>
</organism>
<dbReference type="Proteomes" id="UP000887579">
    <property type="component" value="Unplaced"/>
</dbReference>
<dbReference type="WBParaSite" id="ES5_v2.g7572.t1">
    <property type="protein sequence ID" value="ES5_v2.g7572.t1"/>
    <property type="gene ID" value="ES5_v2.g7572"/>
</dbReference>